<dbReference type="InterPro" id="IPR020846">
    <property type="entry name" value="MFS_dom"/>
</dbReference>
<dbReference type="PANTHER" id="PTHR42718">
    <property type="entry name" value="MAJOR FACILITATOR SUPERFAMILY MULTIDRUG TRANSPORTER MFSC"/>
    <property type="match status" value="1"/>
</dbReference>
<comment type="subcellular location">
    <subcellularLocation>
        <location evidence="1">Cell membrane</location>
        <topology evidence="1">Multi-pass membrane protein</topology>
    </subcellularLocation>
</comment>
<feature type="transmembrane region" description="Helical" evidence="6">
    <location>
        <begin position="86"/>
        <end position="103"/>
    </location>
</feature>
<evidence type="ECO:0000259" key="7">
    <source>
        <dbReference type="PROSITE" id="PS50850"/>
    </source>
</evidence>
<evidence type="ECO:0000256" key="6">
    <source>
        <dbReference type="SAM" id="Phobius"/>
    </source>
</evidence>
<feature type="transmembrane region" description="Helical" evidence="6">
    <location>
        <begin position="308"/>
        <end position="329"/>
    </location>
</feature>
<evidence type="ECO:0000313" key="9">
    <source>
        <dbReference type="Proteomes" id="UP001165962"/>
    </source>
</evidence>
<feature type="transmembrane region" description="Helical" evidence="6">
    <location>
        <begin position="211"/>
        <end position="229"/>
    </location>
</feature>
<feature type="transmembrane region" description="Helical" evidence="6">
    <location>
        <begin position="272"/>
        <end position="296"/>
    </location>
</feature>
<evidence type="ECO:0000256" key="5">
    <source>
        <dbReference type="ARBA" id="ARBA00023136"/>
    </source>
</evidence>
<dbReference type="PROSITE" id="PS50850">
    <property type="entry name" value="MFS"/>
    <property type="match status" value="1"/>
</dbReference>
<feature type="transmembrane region" description="Helical" evidence="6">
    <location>
        <begin position="144"/>
        <end position="165"/>
    </location>
</feature>
<dbReference type="SUPFAM" id="SSF103473">
    <property type="entry name" value="MFS general substrate transporter"/>
    <property type="match status" value="1"/>
</dbReference>
<proteinExistence type="predicted"/>
<organism evidence="8 9">
    <name type="scientific">Paenibacillus agricola</name>
    <dbReference type="NCBI Taxonomy" id="2716264"/>
    <lineage>
        <taxon>Bacteria</taxon>
        <taxon>Bacillati</taxon>
        <taxon>Bacillota</taxon>
        <taxon>Bacilli</taxon>
        <taxon>Bacillales</taxon>
        <taxon>Paenibacillaceae</taxon>
        <taxon>Paenibacillus</taxon>
    </lineage>
</organism>
<keyword evidence="2" id="KW-0813">Transport</keyword>
<sequence length="462" mass="50617">MGELAETAESKESRRYRFLLITAVALGTLLNPLNTTMIAVAFARLQEEFQVTYASISWLIATYYVASAVAQPVMGKLGDMFGRKKMFLLGLGLITVASLLAPLSPSFGWLIGFRVIQAIGSSALFPSGMGIIRAVITTNQARSLSIMSVFSSTSAAFGPSLGGFLIQYSDWQAIFLVNFPIIAASLILALRVMPRDKLLTKQTFGDLDIKGIILFTIVIFSWLFFFLSFKDGVNWLLLPVSVLLSWFFYKYEAQRQKPFIDVLFLKQNPNVCFVYLQFILVNIVFYSIMFGIPSYLQQVRHYGGQTVGLIMLAVSGFGVFVTPLVGWWIDRSGSKIPLITGTLFVLAGTLLLLTVHDASTPLAIFSCLAVLGISNGFQNLGLQTSLYTYVSTAETGIASGLFMTSRFMGTILSSSLLGAVFSNNITTAHLHTLVWVCVAISIVMVALSLRMPNKSELESGTE</sequence>
<dbReference type="Proteomes" id="UP001165962">
    <property type="component" value="Unassembled WGS sequence"/>
</dbReference>
<protein>
    <submittedName>
        <fullName evidence="8">MFS transporter</fullName>
    </submittedName>
</protein>
<keyword evidence="5 6" id="KW-0472">Membrane</keyword>
<name>A0ABX0J3F3_9BACL</name>
<comment type="caution">
    <text evidence="8">The sequence shown here is derived from an EMBL/GenBank/DDBJ whole genome shotgun (WGS) entry which is preliminary data.</text>
</comment>
<dbReference type="EMBL" id="JAAOIW010000002">
    <property type="protein sequence ID" value="NHN29353.1"/>
    <property type="molecule type" value="Genomic_DNA"/>
</dbReference>
<feature type="transmembrane region" description="Helical" evidence="6">
    <location>
        <begin position="362"/>
        <end position="382"/>
    </location>
</feature>
<keyword evidence="9" id="KW-1185">Reference proteome</keyword>
<feature type="transmembrane region" description="Helical" evidence="6">
    <location>
        <begin position="403"/>
        <end position="422"/>
    </location>
</feature>
<feature type="transmembrane region" description="Helical" evidence="6">
    <location>
        <begin position="171"/>
        <end position="190"/>
    </location>
</feature>
<evidence type="ECO:0000256" key="2">
    <source>
        <dbReference type="ARBA" id="ARBA00022448"/>
    </source>
</evidence>
<dbReference type="PANTHER" id="PTHR42718:SF9">
    <property type="entry name" value="MAJOR FACILITATOR SUPERFAMILY MULTIDRUG TRANSPORTER MFSC"/>
    <property type="match status" value="1"/>
</dbReference>
<accession>A0ABX0J3F3</accession>
<dbReference type="Gene3D" id="1.20.1250.20">
    <property type="entry name" value="MFS general substrate transporter like domains"/>
    <property type="match status" value="1"/>
</dbReference>
<reference evidence="8" key="1">
    <citation type="submission" date="2020-03" db="EMBL/GenBank/DDBJ databases">
        <title>Draft sequencing of Paenibacilllus sp. S3N08.</title>
        <authorList>
            <person name="Kim D.-U."/>
        </authorList>
    </citation>
    <scope>NUCLEOTIDE SEQUENCE</scope>
    <source>
        <strain evidence="8">S3N08</strain>
    </source>
</reference>
<keyword evidence="4 6" id="KW-1133">Transmembrane helix</keyword>
<evidence type="ECO:0000256" key="4">
    <source>
        <dbReference type="ARBA" id="ARBA00022989"/>
    </source>
</evidence>
<keyword evidence="3 6" id="KW-0812">Transmembrane</keyword>
<dbReference type="Gene3D" id="1.20.1720.10">
    <property type="entry name" value="Multidrug resistance protein D"/>
    <property type="match status" value="1"/>
</dbReference>
<feature type="transmembrane region" description="Helical" evidence="6">
    <location>
        <begin position="336"/>
        <end position="356"/>
    </location>
</feature>
<evidence type="ECO:0000256" key="1">
    <source>
        <dbReference type="ARBA" id="ARBA00004651"/>
    </source>
</evidence>
<feature type="transmembrane region" description="Helical" evidence="6">
    <location>
        <begin position="109"/>
        <end position="132"/>
    </location>
</feature>
<dbReference type="RefSeq" id="WP_166147231.1">
    <property type="nucleotide sequence ID" value="NZ_JAAOIW010000002.1"/>
</dbReference>
<feature type="transmembrane region" description="Helical" evidence="6">
    <location>
        <begin position="428"/>
        <end position="449"/>
    </location>
</feature>
<gene>
    <name evidence="8" type="ORF">G9U52_05860</name>
</gene>
<evidence type="ECO:0000256" key="3">
    <source>
        <dbReference type="ARBA" id="ARBA00022692"/>
    </source>
</evidence>
<feature type="transmembrane region" description="Helical" evidence="6">
    <location>
        <begin position="18"/>
        <end position="43"/>
    </location>
</feature>
<dbReference type="InterPro" id="IPR011701">
    <property type="entry name" value="MFS"/>
</dbReference>
<feature type="domain" description="Major facilitator superfamily (MFS) profile" evidence="7">
    <location>
        <begin position="20"/>
        <end position="456"/>
    </location>
</feature>
<dbReference type="CDD" id="cd17321">
    <property type="entry name" value="MFS_MMR_MDR_like"/>
    <property type="match status" value="1"/>
</dbReference>
<feature type="transmembrane region" description="Helical" evidence="6">
    <location>
        <begin position="235"/>
        <end position="251"/>
    </location>
</feature>
<evidence type="ECO:0000313" key="8">
    <source>
        <dbReference type="EMBL" id="NHN29353.1"/>
    </source>
</evidence>
<feature type="transmembrane region" description="Helical" evidence="6">
    <location>
        <begin position="55"/>
        <end position="74"/>
    </location>
</feature>
<dbReference type="Pfam" id="PF07690">
    <property type="entry name" value="MFS_1"/>
    <property type="match status" value="1"/>
</dbReference>
<dbReference type="InterPro" id="IPR036259">
    <property type="entry name" value="MFS_trans_sf"/>
</dbReference>